<organism evidence="1 2">
    <name type="scientific">Candidatus Chlamydia sanziniae</name>
    <dbReference type="NCBI Taxonomy" id="1806891"/>
    <lineage>
        <taxon>Bacteria</taxon>
        <taxon>Pseudomonadati</taxon>
        <taxon>Chlamydiota</taxon>
        <taxon>Chlamydiia</taxon>
        <taxon>Chlamydiales</taxon>
        <taxon>Chlamydiaceae</taxon>
        <taxon>Chlamydia/Chlamydophila group</taxon>
        <taxon>Chlamydia</taxon>
    </lineage>
</organism>
<gene>
    <name evidence="1" type="ORF">Cs308_0304</name>
</gene>
<reference evidence="2" key="1">
    <citation type="submission" date="2016-03" db="EMBL/GenBank/DDBJ databases">
        <title>Culture-independent genomics supports pathogen discovery for uncultivable bacteria within the genus Chlamydia.</title>
        <authorList>
            <person name="Taylor-Brown A."/>
            <person name="Bachmann N.L."/>
            <person name="Borel N."/>
            <person name="Polkinghorne A."/>
        </authorList>
    </citation>
    <scope>NUCLEOTIDE SEQUENCE [LARGE SCALE GENOMIC DNA]</scope>
    <source>
        <strain evidence="2">2742-308</strain>
    </source>
</reference>
<sequence>MSFQQPTSGSKRKKISWNFYTFWKPSEAEEKTRYHQFLKDVVSALNKQEIWDNPHHLLHILLQFQQFSKEHNDYSQLLTTLISHRVTVLLTNEWV</sequence>
<dbReference type="AlphaFoldDB" id="A0A1A9HUF8"/>
<accession>A0A1A9HUF8</accession>
<proteinExistence type="predicted"/>
<dbReference type="KEGG" id="csaz:Cs308_0304"/>
<protein>
    <submittedName>
        <fullName evidence="1">Uncharacterized protein</fullName>
    </submittedName>
</protein>
<dbReference type="EMBL" id="CP014639">
    <property type="protein sequence ID" value="ANH78475.1"/>
    <property type="molecule type" value="Genomic_DNA"/>
</dbReference>
<dbReference type="PATRIC" id="fig|1806891.3.peg.296"/>
<keyword evidence="2" id="KW-1185">Reference proteome</keyword>
<evidence type="ECO:0000313" key="2">
    <source>
        <dbReference type="Proteomes" id="UP000078162"/>
    </source>
</evidence>
<name>A0A1A9HUF8_9CHLA</name>
<dbReference type="Proteomes" id="UP000078162">
    <property type="component" value="Chromosome"/>
</dbReference>
<evidence type="ECO:0000313" key="1">
    <source>
        <dbReference type="EMBL" id="ANH78475.1"/>
    </source>
</evidence>